<gene>
    <name evidence="1" type="ORF">T05_6792</name>
</gene>
<dbReference type="EMBL" id="JYDJ01000209">
    <property type="protein sequence ID" value="KRX40123.1"/>
    <property type="molecule type" value="Genomic_DNA"/>
</dbReference>
<organism evidence="1 2">
    <name type="scientific">Trichinella murrelli</name>
    <dbReference type="NCBI Taxonomy" id="144512"/>
    <lineage>
        <taxon>Eukaryota</taxon>
        <taxon>Metazoa</taxon>
        <taxon>Ecdysozoa</taxon>
        <taxon>Nematoda</taxon>
        <taxon>Enoplea</taxon>
        <taxon>Dorylaimia</taxon>
        <taxon>Trichinellida</taxon>
        <taxon>Trichinellidae</taxon>
        <taxon>Trichinella</taxon>
    </lineage>
</organism>
<comment type="caution">
    <text evidence="1">The sequence shown here is derived from an EMBL/GenBank/DDBJ whole genome shotgun (WGS) entry which is preliminary data.</text>
</comment>
<sequence>MAMTINEIVLKSIYDINKIIALPLIALPCHVTTSIDLIEKIKKKVMEIEKYQKIGHLILIKNLLQFTCNIQAVQNAGKLE</sequence>
<dbReference type="AlphaFoldDB" id="A0A0V0TMC3"/>
<reference evidence="1 2" key="1">
    <citation type="submission" date="2015-01" db="EMBL/GenBank/DDBJ databases">
        <title>Evolution of Trichinella species and genotypes.</title>
        <authorList>
            <person name="Korhonen P.K."/>
            <person name="Edoardo P."/>
            <person name="Giuseppe L.R."/>
            <person name="Gasser R.B."/>
        </authorList>
    </citation>
    <scope>NUCLEOTIDE SEQUENCE [LARGE SCALE GENOMIC DNA]</scope>
    <source>
        <strain evidence="1">ISS417</strain>
    </source>
</reference>
<proteinExistence type="predicted"/>
<keyword evidence="2" id="KW-1185">Reference proteome</keyword>
<accession>A0A0V0TMC3</accession>
<dbReference type="Proteomes" id="UP000055048">
    <property type="component" value="Unassembled WGS sequence"/>
</dbReference>
<name>A0A0V0TMC3_9BILA</name>
<protein>
    <submittedName>
        <fullName evidence="1">Uncharacterized protein</fullName>
    </submittedName>
</protein>
<evidence type="ECO:0000313" key="1">
    <source>
        <dbReference type="EMBL" id="KRX40123.1"/>
    </source>
</evidence>
<evidence type="ECO:0000313" key="2">
    <source>
        <dbReference type="Proteomes" id="UP000055048"/>
    </source>
</evidence>